<gene>
    <name evidence="10" type="ordered locus">RPE_0771</name>
</gene>
<dbReference type="STRING" id="316055.RPE_0771"/>
<evidence type="ECO:0000256" key="6">
    <source>
        <dbReference type="ARBA" id="ARBA00023002"/>
    </source>
</evidence>
<evidence type="ECO:0000256" key="8">
    <source>
        <dbReference type="SAM" id="MobiDB-lite"/>
    </source>
</evidence>
<evidence type="ECO:0000256" key="4">
    <source>
        <dbReference type="ARBA" id="ARBA00022827"/>
    </source>
</evidence>
<evidence type="ECO:0000256" key="7">
    <source>
        <dbReference type="ARBA" id="ARBA00023033"/>
    </source>
</evidence>
<name>Q07TK6_RHOP5</name>
<keyword evidence="4" id="KW-0274">FAD</keyword>
<dbReference type="Gene3D" id="3.50.50.60">
    <property type="entry name" value="FAD/NAD(P)-binding domain"/>
    <property type="match status" value="2"/>
</dbReference>
<evidence type="ECO:0000256" key="2">
    <source>
        <dbReference type="ARBA" id="ARBA00010139"/>
    </source>
</evidence>
<dbReference type="AlphaFoldDB" id="Q07TK6"/>
<dbReference type="SUPFAM" id="SSF51905">
    <property type="entry name" value="FAD/NAD(P)-binding domain"/>
    <property type="match status" value="2"/>
</dbReference>
<dbReference type="PANTHER" id="PTHR43098">
    <property type="entry name" value="L-ORNITHINE N(5)-MONOOXYGENASE-RELATED"/>
    <property type="match status" value="1"/>
</dbReference>
<dbReference type="GO" id="GO:0016787">
    <property type="term" value="F:hydrolase activity"/>
    <property type="evidence" value="ECO:0007669"/>
    <property type="project" value="UniProtKB-KW"/>
</dbReference>
<accession>Q07TK6</accession>
<dbReference type="EMBL" id="CP000463">
    <property type="protein sequence ID" value="ABJ04728.1"/>
    <property type="molecule type" value="Genomic_DNA"/>
</dbReference>
<keyword evidence="3" id="KW-0285">Flavoprotein</keyword>
<dbReference type="GO" id="GO:0004497">
    <property type="term" value="F:monooxygenase activity"/>
    <property type="evidence" value="ECO:0007669"/>
    <property type="project" value="UniProtKB-KW"/>
</dbReference>
<organism evidence="10">
    <name type="scientific">Rhodopseudomonas palustris (strain BisA53)</name>
    <dbReference type="NCBI Taxonomy" id="316055"/>
    <lineage>
        <taxon>Bacteria</taxon>
        <taxon>Pseudomonadati</taxon>
        <taxon>Pseudomonadota</taxon>
        <taxon>Alphaproteobacteria</taxon>
        <taxon>Hyphomicrobiales</taxon>
        <taxon>Nitrobacteraceae</taxon>
        <taxon>Rhodopseudomonas</taxon>
    </lineage>
</organism>
<dbReference type="Pfam" id="PF13738">
    <property type="entry name" value="Pyr_redox_3"/>
    <property type="match status" value="1"/>
</dbReference>
<dbReference type="InterPro" id="IPR036188">
    <property type="entry name" value="FAD/NAD-bd_sf"/>
</dbReference>
<keyword evidence="10" id="KW-0378">Hydrolase</keyword>
<dbReference type="InterPro" id="IPR029058">
    <property type="entry name" value="AB_hydrolase_fold"/>
</dbReference>
<protein>
    <submittedName>
        <fullName evidence="10">Alpha/beta hydrolase fold-3 domain protein</fullName>
    </submittedName>
</protein>
<dbReference type="eggNOG" id="COG0657">
    <property type="taxonomic scope" value="Bacteria"/>
</dbReference>
<comment type="similarity">
    <text evidence="2">Belongs to the FAD-binding monooxygenase family.</text>
</comment>
<feature type="domain" description="Alpha/beta hydrolase fold-3" evidence="9">
    <location>
        <begin position="640"/>
        <end position="843"/>
    </location>
</feature>
<evidence type="ECO:0000313" key="10">
    <source>
        <dbReference type="EMBL" id="ABJ04728.1"/>
    </source>
</evidence>
<evidence type="ECO:0000256" key="3">
    <source>
        <dbReference type="ARBA" id="ARBA00022630"/>
    </source>
</evidence>
<feature type="region of interest" description="Disordered" evidence="8">
    <location>
        <begin position="874"/>
        <end position="897"/>
    </location>
</feature>
<keyword evidence="6" id="KW-0560">Oxidoreductase</keyword>
<dbReference type="OrthoDB" id="312624at2"/>
<evidence type="ECO:0000256" key="1">
    <source>
        <dbReference type="ARBA" id="ARBA00001974"/>
    </source>
</evidence>
<dbReference type="KEGG" id="rpe:RPE_0771"/>
<dbReference type="HOGENOM" id="CLU_015186_0_0_5"/>
<dbReference type="ESTHER" id="rhopa-q36z94">
    <property type="family name" value="Hormone-sensitive_lipase_like"/>
</dbReference>
<dbReference type="Pfam" id="PF07859">
    <property type="entry name" value="Abhydrolase_3"/>
    <property type="match status" value="1"/>
</dbReference>
<reference evidence="10" key="1">
    <citation type="submission" date="2006-09" db="EMBL/GenBank/DDBJ databases">
        <title>Complete sequence of Rhodopseudomonas palustris BisA53.</title>
        <authorList>
            <consortium name="US DOE Joint Genome Institute"/>
            <person name="Copeland A."/>
            <person name="Lucas S."/>
            <person name="Lapidus A."/>
            <person name="Barry K."/>
            <person name="Detter J.C."/>
            <person name="Glavina del Rio T."/>
            <person name="Hammon N."/>
            <person name="Israni S."/>
            <person name="Dalin E."/>
            <person name="Tice H."/>
            <person name="Pitluck S."/>
            <person name="Chain P."/>
            <person name="Malfatti S."/>
            <person name="Shin M."/>
            <person name="Vergez L."/>
            <person name="Schmutz J."/>
            <person name="Larimer F."/>
            <person name="Land M."/>
            <person name="Hauser L."/>
            <person name="Pelletier D.A."/>
            <person name="Kyrpides N."/>
            <person name="Kim E."/>
            <person name="Harwood C.S."/>
            <person name="Oda Y."/>
            <person name="Richardson P."/>
        </authorList>
    </citation>
    <scope>NUCLEOTIDE SEQUENCE [LARGE SCALE GENOMIC DNA]</scope>
    <source>
        <strain evidence="10">BisA53</strain>
    </source>
</reference>
<evidence type="ECO:0000259" key="9">
    <source>
        <dbReference type="Pfam" id="PF07859"/>
    </source>
</evidence>
<dbReference type="eggNOG" id="COG2072">
    <property type="taxonomic scope" value="Bacteria"/>
</dbReference>
<sequence length="897" mass="97503">MADAAVAARRSEANQSTPQQVDVAVVGAGFAGLYLLHRLRNAGFSAVGLDEAGDVGGTWYWNRYPGARCDIQTIDYGYTFDPELDKAWTWSEKYATQPEILRYLGFVADRYDLRRDIRFETRVIGATWDESEARWLLTTSNGAPVSCRTYVMATGCLSTPKPPEIEGVKDFQGTVYFTGRWPREPVDFAGKRVAVIGTGSSAIQSIPLIAEQAAHLTVFQRTPNFALPAHNNPKPAGRIGTTEADRATYREQARWSMTGVPLPPPTVVSWQLSDAERRERFEQAWAAGDLVQMLTGLWADQGVDLDGNRLVADLLREKIRDVVIDSETAAALTPFDHPFGAKRPCLDTNYYATFNRPNVTLVNLRQEPITGINASSIITEKRSFDVDIIVFATGFDAMTGAVKAIHPVTGRDGRSLNDEWSGGPQTYLGLTVAGFPNLFLITGPGSPSVLSNMAVSIEQHVDWVVDRLVDLRAAGFTTIEPTETAQAGWARHMAECATVTLHRLANSWYTGANVPGKPQGVMPYTGGVGPYRGICNEVVSRGLLGFRLTGPNGAEQCNDGEIVRLQPDVRLVLNMLAELNLPPIESMGSAGARGFLTELNAGRPAGRPVGEIVDGMLQGPEGPLPYRLYRPATPGPHPVVVYFHGGGWVLGDEQSDDPICRDLCRRSEMIIVSVGYRHAPEHRFPAAAEDGFAATRWIAEHATELGGRPGPVVVAGWSAGGNIAAVTCQLARQRGGPQIAGQLLICPVTDCSFERPSYQENAIGFFLTRSLMFWFWDVYCSPQHRTDPRVSPLRGELKGLPPAFIVTAEFDPLRDEGIAYAEALAAAGVEVEQLQARGHFHASFTMVDVVITGVGGRAQMANALRSFAGLPERTSRIGEGARPEQMPLSRGTSVAAE</sequence>
<dbReference type="SUPFAM" id="SSF53474">
    <property type="entry name" value="alpha/beta-Hydrolases"/>
    <property type="match status" value="1"/>
</dbReference>
<dbReference type="Gene3D" id="3.40.50.1820">
    <property type="entry name" value="alpha/beta hydrolase"/>
    <property type="match status" value="1"/>
</dbReference>
<dbReference type="PANTHER" id="PTHR43098:SF3">
    <property type="entry name" value="L-ORNITHINE N(5)-MONOOXYGENASE-RELATED"/>
    <property type="match status" value="1"/>
</dbReference>
<dbReference type="InterPro" id="IPR013094">
    <property type="entry name" value="AB_hydrolase_3"/>
</dbReference>
<dbReference type="InterPro" id="IPR050775">
    <property type="entry name" value="FAD-binding_Monooxygenases"/>
</dbReference>
<evidence type="ECO:0000256" key="5">
    <source>
        <dbReference type="ARBA" id="ARBA00022857"/>
    </source>
</evidence>
<proteinExistence type="inferred from homology"/>
<comment type="cofactor">
    <cofactor evidence="1">
        <name>FAD</name>
        <dbReference type="ChEBI" id="CHEBI:57692"/>
    </cofactor>
</comment>
<keyword evidence="7" id="KW-0503">Monooxygenase</keyword>
<keyword evidence="5" id="KW-0521">NADP</keyword>